<comment type="caution">
    <text evidence="1">The sequence shown here is derived from an EMBL/GenBank/DDBJ whole genome shotgun (WGS) entry which is preliminary data.</text>
</comment>
<dbReference type="Proteomes" id="UP000022311">
    <property type="component" value="Unassembled WGS sequence"/>
</dbReference>
<evidence type="ECO:0000313" key="2">
    <source>
        <dbReference type="Proteomes" id="UP000022311"/>
    </source>
</evidence>
<accession>A0AAV3M395</accession>
<gene>
    <name evidence="1" type="ORF">HMPREF1563_0068</name>
</gene>
<protein>
    <submittedName>
        <fullName evidence="1">Uncharacterized protein</fullName>
    </submittedName>
</protein>
<dbReference type="AlphaFoldDB" id="A0AAV3M395"/>
<evidence type="ECO:0000313" key="1">
    <source>
        <dbReference type="EMBL" id="EUD10187.1"/>
    </source>
</evidence>
<name>A0AAV3M395_9GAMM</name>
<proteinExistence type="predicted"/>
<organism evidence="1 2">
    <name type="scientific">Providencia alcalifaciens 205/92</name>
    <dbReference type="NCBI Taxonomy" id="1256988"/>
    <lineage>
        <taxon>Bacteria</taxon>
        <taxon>Pseudomonadati</taxon>
        <taxon>Pseudomonadota</taxon>
        <taxon>Gammaproteobacteria</taxon>
        <taxon>Enterobacterales</taxon>
        <taxon>Morganellaceae</taxon>
        <taxon>Providencia</taxon>
    </lineage>
</organism>
<dbReference type="EMBL" id="JALD01000054">
    <property type="protein sequence ID" value="EUD10187.1"/>
    <property type="molecule type" value="Genomic_DNA"/>
</dbReference>
<sequence>MNEFHSSKMGKKVTHNSSLIEIIMCENHTLDISKFIFNIKYFYFE</sequence>
<reference evidence="1 2" key="1">
    <citation type="submission" date="2014-01" db="EMBL/GenBank/DDBJ databases">
        <authorList>
            <person name="Durkin A.S."/>
            <person name="McCorrison J."/>
            <person name="Torralba M."/>
            <person name="Gillis M."/>
            <person name="Haft D.H."/>
            <person name="Methe B."/>
            <person name="Sutton G."/>
            <person name="Nelson K.E."/>
        </authorList>
    </citation>
    <scope>NUCLEOTIDE SEQUENCE [LARGE SCALE GENOMIC DNA]</scope>
    <source>
        <strain evidence="1 2">205/92</strain>
    </source>
</reference>